<proteinExistence type="predicted"/>
<protein>
    <submittedName>
        <fullName evidence="1">Uncharacterized protein</fullName>
    </submittedName>
</protein>
<dbReference type="Proteomes" id="UP001472677">
    <property type="component" value="Unassembled WGS sequence"/>
</dbReference>
<accession>A0ABR2GCI8</accession>
<evidence type="ECO:0000313" key="1">
    <source>
        <dbReference type="EMBL" id="KAK8600227.1"/>
    </source>
</evidence>
<keyword evidence="2" id="KW-1185">Reference proteome</keyword>
<evidence type="ECO:0000313" key="2">
    <source>
        <dbReference type="Proteomes" id="UP001472677"/>
    </source>
</evidence>
<sequence length="83" mass="9069">METQFDASLTSTETRPASIMNSLAGFHYKRTYAHRGALWGLGTIGAHVERRCNWVWGLGSLSCKSRAPGVVEVLCSWGSRGVV</sequence>
<dbReference type="EMBL" id="JBBPBM010000001">
    <property type="protein sequence ID" value="KAK8600227.1"/>
    <property type="molecule type" value="Genomic_DNA"/>
</dbReference>
<gene>
    <name evidence="1" type="ORF">V6N12_050083</name>
</gene>
<reference evidence="1 2" key="1">
    <citation type="journal article" date="2024" name="G3 (Bethesda)">
        <title>Genome assembly of Hibiscus sabdariffa L. provides insights into metabolisms of medicinal natural products.</title>
        <authorList>
            <person name="Kim T."/>
        </authorList>
    </citation>
    <scope>NUCLEOTIDE SEQUENCE [LARGE SCALE GENOMIC DNA]</scope>
    <source>
        <strain evidence="1">TK-2024</strain>
        <tissue evidence="1">Old leaves</tissue>
    </source>
</reference>
<comment type="caution">
    <text evidence="1">The sequence shown here is derived from an EMBL/GenBank/DDBJ whole genome shotgun (WGS) entry which is preliminary data.</text>
</comment>
<name>A0ABR2GCI8_9ROSI</name>
<organism evidence="1 2">
    <name type="scientific">Hibiscus sabdariffa</name>
    <name type="common">roselle</name>
    <dbReference type="NCBI Taxonomy" id="183260"/>
    <lineage>
        <taxon>Eukaryota</taxon>
        <taxon>Viridiplantae</taxon>
        <taxon>Streptophyta</taxon>
        <taxon>Embryophyta</taxon>
        <taxon>Tracheophyta</taxon>
        <taxon>Spermatophyta</taxon>
        <taxon>Magnoliopsida</taxon>
        <taxon>eudicotyledons</taxon>
        <taxon>Gunneridae</taxon>
        <taxon>Pentapetalae</taxon>
        <taxon>rosids</taxon>
        <taxon>malvids</taxon>
        <taxon>Malvales</taxon>
        <taxon>Malvaceae</taxon>
        <taxon>Malvoideae</taxon>
        <taxon>Hibiscus</taxon>
    </lineage>
</organism>